<dbReference type="InterPro" id="IPR000719">
    <property type="entry name" value="Prot_kinase_dom"/>
</dbReference>
<evidence type="ECO:0000313" key="3">
    <source>
        <dbReference type="Proteomes" id="UP000316008"/>
    </source>
</evidence>
<reference evidence="2 3" key="1">
    <citation type="submission" date="2019-07" db="EMBL/GenBank/DDBJ databases">
        <authorList>
            <person name="Huq M.A."/>
        </authorList>
    </citation>
    <scope>NUCLEOTIDE SEQUENCE [LARGE SCALE GENOMIC DNA]</scope>
    <source>
        <strain evidence="2 3">MAH-3</strain>
    </source>
</reference>
<organism evidence="2 3">
    <name type="scientific">Fluviicola chungangensis</name>
    <dbReference type="NCBI Taxonomy" id="2597671"/>
    <lineage>
        <taxon>Bacteria</taxon>
        <taxon>Pseudomonadati</taxon>
        <taxon>Bacteroidota</taxon>
        <taxon>Flavobacteriia</taxon>
        <taxon>Flavobacteriales</taxon>
        <taxon>Crocinitomicaceae</taxon>
        <taxon>Fluviicola</taxon>
    </lineage>
</organism>
<protein>
    <submittedName>
        <fullName evidence="2">Protein kinase</fullName>
    </submittedName>
</protein>
<evidence type="ECO:0000313" key="2">
    <source>
        <dbReference type="EMBL" id="TSJ42440.1"/>
    </source>
</evidence>
<dbReference type="PANTHER" id="PTHR44167">
    <property type="entry name" value="OVARIAN-SPECIFIC SERINE/THREONINE-PROTEIN KINASE LOK-RELATED"/>
    <property type="match status" value="1"/>
</dbReference>
<name>A0A556MR95_9FLAO</name>
<keyword evidence="2" id="KW-0418">Kinase</keyword>
<dbReference type="EMBL" id="VLPL01000005">
    <property type="protein sequence ID" value="TSJ42440.1"/>
    <property type="molecule type" value="Genomic_DNA"/>
</dbReference>
<keyword evidence="2" id="KW-0808">Transferase</keyword>
<evidence type="ECO:0000259" key="1">
    <source>
        <dbReference type="PROSITE" id="PS50011"/>
    </source>
</evidence>
<dbReference type="InterPro" id="IPR011009">
    <property type="entry name" value="Kinase-like_dom_sf"/>
</dbReference>
<dbReference type="RefSeq" id="WP_144333395.1">
    <property type="nucleotide sequence ID" value="NZ_VLPL01000005.1"/>
</dbReference>
<comment type="caution">
    <text evidence="2">The sequence shown here is derived from an EMBL/GenBank/DDBJ whole genome shotgun (WGS) entry which is preliminary data.</text>
</comment>
<dbReference type="GO" id="GO:0005524">
    <property type="term" value="F:ATP binding"/>
    <property type="evidence" value="ECO:0007669"/>
    <property type="project" value="InterPro"/>
</dbReference>
<dbReference type="PROSITE" id="PS50011">
    <property type="entry name" value="PROTEIN_KINASE_DOM"/>
    <property type="match status" value="1"/>
</dbReference>
<dbReference type="PROSITE" id="PS00108">
    <property type="entry name" value="PROTEIN_KINASE_ST"/>
    <property type="match status" value="1"/>
</dbReference>
<dbReference type="PANTHER" id="PTHR44167:SF24">
    <property type="entry name" value="SERINE_THREONINE-PROTEIN KINASE CHK2"/>
    <property type="match status" value="1"/>
</dbReference>
<accession>A0A556MR95</accession>
<dbReference type="Gene3D" id="1.10.510.10">
    <property type="entry name" value="Transferase(Phosphotransferase) domain 1"/>
    <property type="match status" value="1"/>
</dbReference>
<dbReference type="AlphaFoldDB" id="A0A556MR95"/>
<sequence>MNPAEKYRILEQIDAHKKRKFAHIFLTENKVSGVKSILKTVQKTEDNQVVQDRLRKEATFSFIIDGLPETLDFFESDSEIFLFKSFQAGITLADYLEQFRSKEKARKLFEVLEQLEPILEHIHQNKIYHLDIKPGNIIVDSSKGVRVSLIDFGLAWTPNEPETRKTLFPLGFAAPELLMNRLDLVDARTDYFALGVSCWTCLQGKMPLIDPNPSITTNLQLTYPLPNLDSRYKVFSEVLQKLSGKHQFTVPPNKLNPEELKTALLKGMNKRYSKYSEFISDFEKQLNKQKKFRWFF</sequence>
<keyword evidence="3" id="KW-1185">Reference proteome</keyword>
<dbReference type="InterPro" id="IPR008271">
    <property type="entry name" value="Ser/Thr_kinase_AS"/>
</dbReference>
<dbReference type="SMART" id="SM00220">
    <property type="entry name" value="S_TKc"/>
    <property type="match status" value="1"/>
</dbReference>
<proteinExistence type="predicted"/>
<dbReference type="Proteomes" id="UP000316008">
    <property type="component" value="Unassembled WGS sequence"/>
</dbReference>
<feature type="domain" description="Protein kinase" evidence="1">
    <location>
        <begin position="10"/>
        <end position="279"/>
    </location>
</feature>
<dbReference type="SUPFAM" id="SSF56112">
    <property type="entry name" value="Protein kinase-like (PK-like)"/>
    <property type="match status" value="1"/>
</dbReference>
<dbReference type="OrthoDB" id="9813021at2"/>
<dbReference type="GO" id="GO:0004672">
    <property type="term" value="F:protein kinase activity"/>
    <property type="evidence" value="ECO:0007669"/>
    <property type="project" value="InterPro"/>
</dbReference>
<dbReference type="Pfam" id="PF00069">
    <property type="entry name" value="Pkinase"/>
    <property type="match status" value="1"/>
</dbReference>
<gene>
    <name evidence="2" type="ORF">FO442_11785</name>
</gene>